<organism evidence="1 2">
    <name type="scientific">Pedobacter steynii</name>
    <dbReference type="NCBI Taxonomy" id="430522"/>
    <lineage>
        <taxon>Bacteria</taxon>
        <taxon>Pseudomonadati</taxon>
        <taxon>Bacteroidota</taxon>
        <taxon>Sphingobacteriia</taxon>
        <taxon>Sphingobacteriales</taxon>
        <taxon>Sphingobacteriaceae</taxon>
        <taxon>Pedobacter</taxon>
    </lineage>
</organism>
<protein>
    <submittedName>
        <fullName evidence="1">Uncharacterized protein</fullName>
    </submittedName>
</protein>
<dbReference type="EMBL" id="CP017141">
    <property type="protein sequence ID" value="AOM76046.1"/>
    <property type="molecule type" value="Genomic_DNA"/>
</dbReference>
<evidence type="ECO:0000313" key="2">
    <source>
        <dbReference type="Proteomes" id="UP000094313"/>
    </source>
</evidence>
<evidence type="ECO:0000313" key="1">
    <source>
        <dbReference type="EMBL" id="AOM76046.1"/>
    </source>
</evidence>
<dbReference type="OrthoDB" id="9804725at2"/>
<dbReference type="KEGG" id="psty:BFS30_02020"/>
<sequence>MKIHLISYGDVMYKVQREFFKESALFSSFFDEVTIFTREDIDGEFAAGFQEILQFPRGGGYMIWKPYFIKRALDALKEDDILIYCDAGCMIND</sequence>
<gene>
    <name evidence="1" type="ORF">BFS30_02020</name>
</gene>
<dbReference type="Proteomes" id="UP000094313">
    <property type="component" value="Chromosome"/>
</dbReference>
<dbReference type="RefSeq" id="WP_069377742.1">
    <property type="nucleotide sequence ID" value="NZ_CP017141.1"/>
</dbReference>
<keyword evidence="2" id="KW-1185">Reference proteome</keyword>
<proteinExistence type="predicted"/>
<accession>A0A1D7QBH7</accession>
<dbReference type="AlphaFoldDB" id="A0A1D7QBH7"/>
<name>A0A1D7QBH7_9SPHI</name>
<reference evidence="1 2" key="1">
    <citation type="submission" date="2016-08" db="EMBL/GenBank/DDBJ databases">
        <authorList>
            <person name="Seilhamer J.J."/>
        </authorList>
    </citation>
    <scope>NUCLEOTIDE SEQUENCE [LARGE SCALE GENOMIC DNA]</scope>
    <source>
        <strain evidence="1 2">DX4</strain>
    </source>
</reference>